<sequence>MAIHAKREEIAAHVARDLGLGALAGLSPEERAAVDQQTAETIEGCDPALPEPADCSDADRTMRRLLSEHHALSELRADEANELLAERGEVFAPEDDA</sequence>
<keyword evidence="2" id="KW-1185">Reference proteome</keyword>
<name>A0ABU7TWD4_9HYPH</name>
<dbReference type="Proteomes" id="UP001355206">
    <property type="component" value="Unassembled WGS sequence"/>
</dbReference>
<protein>
    <submittedName>
        <fullName evidence="1">Uncharacterized protein</fullName>
    </submittedName>
</protein>
<gene>
    <name evidence="1" type="ORF">MOTC310_26430</name>
</gene>
<comment type="caution">
    <text evidence="1">The sequence shown here is derived from an EMBL/GenBank/DDBJ whole genome shotgun (WGS) entry which is preliminary data.</text>
</comment>
<accession>A0ABU7TWD4</accession>
<evidence type="ECO:0000313" key="2">
    <source>
        <dbReference type="Proteomes" id="UP001355206"/>
    </source>
</evidence>
<reference evidence="1 2" key="1">
    <citation type="journal article" date="2012" name="Genet. Mol. Biol.">
        <title>Analysis of 16S rRNA and mxaF genes revealing insights into Methylobacterium niche-specific plant association.</title>
        <authorList>
            <person name="Dourado M.N."/>
            <person name="Andreote F.D."/>
            <person name="Dini-Andreote F."/>
            <person name="Conti R."/>
            <person name="Araujo J.M."/>
            <person name="Araujo W.L."/>
        </authorList>
    </citation>
    <scope>NUCLEOTIDE SEQUENCE [LARGE SCALE GENOMIC DNA]</scope>
    <source>
        <strain evidence="1 2">TC3-10</strain>
    </source>
</reference>
<proteinExistence type="predicted"/>
<organism evidence="1 2">
    <name type="scientific">Methylobacterium oryzae</name>
    <dbReference type="NCBI Taxonomy" id="334852"/>
    <lineage>
        <taxon>Bacteria</taxon>
        <taxon>Pseudomonadati</taxon>
        <taxon>Pseudomonadota</taxon>
        <taxon>Alphaproteobacteria</taxon>
        <taxon>Hyphomicrobiales</taxon>
        <taxon>Methylobacteriaceae</taxon>
        <taxon>Methylobacterium</taxon>
    </lineage>
</organism>
<evidence type="ECO:0000313" key="1">
    <source>
        <dbReference type="EMBL" id="MEE7493771.1"/>
    </source>
</evidence>
<dbReference type="EMBL" id="MLCA01000014">
    <property type="protein sequence ID" value="MEE7493771.1"/>
    <property type="molecule type" value="Genomic_DNA"/>
</dbReference>